<name>A0A0G1TPY3_9BACT</name>
<comment type="caution">
    <text evidence="1">The sequence shown here is derived from an EMBL/GenBank/DDBJ whole genome shotgun (WGS) entry which is preliminary data.</text>
</comment>
<protein>
    <submittedName>
        <fullName evidence="1">Uncharacterized protein</fullName>
    </submittedName>
</protein>
<dbReference type="InterPro" id="IPR011990">
    <property type="entry name" value="TPR-like_helical_dom_sf"/>
</dbReference>
<sequence>YPKYKEAYYNLGQVYYFTGETDKALATRIILEKL</sequence>
<feature type="non-terminal residue" evidence="1">
    <location>
        <position position="1"/>
    </location>
</feature>
<dbReference type="SUPFAM" id="SSF48452">
    <property type="entry name" value="TPR-like"/>
    <property type="match status" value="1"/>
</dbReference>
<dbReference type="Gene3D" id="1.25.40.10">
    <property type="entry name" value="Tetratricopeptide repeat domain"/>
    <property type="match status" value="1"/>
</dbReference>
<dbReference type="EMBL" id="LCOT01000012">
    <property type="protein sequence ID" value="KKU83886.1"/>
    <property type="molecule type" value="Genomic_DNA"/>
</dbReference>
<dbReference type="AlphaFoldDB" id="A0A0G1TPY3"/>
<organism evidence="1 2">
    <name type="scientific">Candidatus Amesbacteria bacterium GW2011_GWC2_47_8</name>
    <dbReference type="NCBI Taxonomy" id="1618367"/>
    <lineage>
        <taxon>Bacteria</taxon>
        <taxon>Candidatus Amesiibacteriota</taxon>
    </lineage>
</organism>
<evidence type="ECO:0000313" key="1">
    <source>
        <dbReference type="EMBL" id="KKU83886.1"/>
    </source>
</evidence>
<dbReference type="Proteomes" id="UP000034265">
    <property type="component" value="Unassembled WGS sequence"/>
</dbReference>
<evidence type="ECO:0000313" key="2">
    <source>
        <dbReference type="Proteomes" id="UP000034265"/>
    </source>
</evidence>
<reference evidence="1 2" key="1">
    <citation type="journal article" date="2015" name="Nature">
        <title>rRNA introns, odd ribosomes, and small enigmatic genomes across a large radiation of phyla.</title>
        <authorList>
            <person name="Brown C.T."/>
            <person name="Hug L.A."/>
            <person name="Thomas B.C."/>
            <person name="Sharon I."/>
            <person name="Castelle C.J."/>
            <person name="Singh A."/>
            <person name="Wilkins M.J."/>
            <person name="Williams K.H."/>
            <person name="Banfield J.F."/>
        </authorList>
    </citation>
    <scope>NUCLEOTIDE SEQUENCE [LARGE SCALE GENOMIC DNA]</scope>
</reference>
<accession>A0A0G1TPY3</accession>
<proteinExistence type="predicted"/>
<gene>
    <name evidence="1" type="ORF">UY11_C0012G0021</name>
</gene>